<protein>
    <submittedName>
        <fullName evidence="1">Uncharacterized protein</fullName>
    </submittedName>
</protein>
<evidence type="ECO:0000313" key="1">
    <source>
        <dbReference type="EMBL" id="KAL0184974.1"/>
    </source>
</evidence>
<gene>
    <name evidence="1" type="ORF">M9458_020670</name>
</gene>
<accession>A0ABD0QFK3</accession>
<dbReference type="InterPro" id="IPR038557">
    <property type="entry name" value="RLR_C_sf"/>
</dbReference>
<reference evidence="1 2" key="1">
    <citation type="submission" date="2024-05" db="EMBL/GenBank/DDBJ databases">
        <title>Genome sequencing and assembly of Indian major carp, Cirrhinus mrigala (Hamilton, 1822).</title>
        <authorList>
            <person name="Mohindra V."/>
            <person name="Chowdhury L.M."/>
            <person name="Lal K."/>
            <person name="Jena J.K."/>
        </authorList>
    </citation>
    <scope>NUCLEOTIDE SEQUENCE [LARGE SCALE GENOMIC DNA]</scope>
    <source>
        <strain evidence="1">CM1030</strain>
        <tissue evidence="1">Blood</tissue>
    </source>
</reference>
<name>A0ABD0QFK3_CIRMR</name>
<sequence length="59" mass="6936">QWGSMMLYKSIENFVVTYGSKKKTFSKWSELPIKFPAFDYTQHADYLVEDSGEEDMDTD</sequence>
<dbReference type="Proteomes" id="UP001529510">
    <property type="component" value="Unassembled WGS sequence"/>
</dbReference>
<keyword evidence="2" id="KW-1185">Reference proteome</keyword>
<comment type="caution">
    <text evidence="1">The sequence shown here is derived from an EMBL/GenBank/DDBJ whole genome shotgun (WGS) entry which is preliminary data.</text>
</comment>
<dbReference type="AlphaFoldDB" id="A0ABD0QFK3"/>
<organism evidence="1 2">
    <name type="scientific">Cirrhinus mrigala</name>
    <name type="common">Mrigala</name>
    <dbReference type="NCBI Taxonomy" id="683832"/>
    <lineage>
        <taxon>Eukaryota</taxon>
        <taxon>Metazoa</taxon>
        <taxon>Chordata</taxon>
        <taxon>Craniata</taxon>
        <taxon>Vertebrata</taxon>
        <taxon>Euteleostomi</taxon>
        <taxon>Actinopterygii</taxon>
        <taxon>Neopterygii</taxon>
        <taxon>Teleostei</taxon>
        <taxon>Ostariophysi</taxon>
        <taxon>Cypriniformes</taxon>
        <taxon>Cyprinidae</taxon>
        <taxon>Labeoninae</taxon>
        <taxon>Labeonini</taxon>
        <taxon>Cirrhinus</taxon>
    </lineage>
</organism>
<evidence type="ECO:0000313" key="2">
    <source>
        <dbReference type="Proteomes" id="UP001529510"/>
    </source>
</evidence>
<feature type="non-terminal residue" evidence="1">
    <location>
        <position position="1"/>
    </location>
</feature>
<dbReference type="Gene3D" id="2.170.150.30">
    <property type="entry name" value="RIG-I-like receptor, C-terminal regulatory domain"/>
    <property type="match status" value="1"/>
</dbReference>
<proteinExistence type="predicted"/>
<dbReference type="EMBL" id="JAMKFB020000009">
    <property type="protein sequence ID" value="KAL0184974.1"/>
    <property type="molecule type" value="Genomic_DNA"/>
</dbReference>